<evidence type="ECO:0000313" key="2">
    <source>
        <dbReference type="EMBL" id="AVO50550.1"/>
    </source>
</evidence>
<name>A0A2R3QFM0_9BURK</name>
<dbReference type="Proteomes" id="UP000237925">
    <property type="component" value="Chromosome"/>
</dbReference>
<sequence>MGRATWCLRDEAADPRLRACALVERGKLQPAGAGAARPRGRPGPRPGPGAAGRHRAAPAPDLARRPAANPIHPAGRVAGRLSSRPRDAHNGAPASRLALSHPLNRKPRHDHRNQL</sequence>
<reference evidence="2 3" key="1">
    <citation type="submission" date="2018-03" db="EMBL/GenBank/DDBJ databases">
        <title>Genome sequencing of Melaminivora sp.</title>
        <authorList>
            <person name="Kim S.-J."/>
            <person name="Heo J."/>
            <person name="Ahn J.-H."/>
            <person name="Kwon S.-W."/>
        </authorList>
    </citation>
    <scope>NUCLEOTIDE SEQUENCE [LARGE SCALE GENOMIC DNA]</scope>
    <source>
        <strain evidence="2 3">SC2-9</strain>
    </source>
</reference>
<dbReference type="KEGG" id="mela:C6568_15910"/>
<dbReference type="AlphaFoldDB" id="A0A2R3QFM0"/>
<gene>
    <name evidence="2" type="ORF">C6568_15910</name>
</gene>
<keyword evidence="3" id="KW-1185">Reference proteome</keyword>
<organism evidence="2 3">
    <name type="scientific">Melaminivora suipulveris</name>
    <dbReference type="NCBI Taxonomy" id="2109913"/>
    <lineage>
        <taxon>Bacteria</taxon>
        <taxon>Pseudomonadati</taxon>
        <taxon>Pseudomonadota</taxon>
        <taxon>Betaproteobacteria</taxon>
        <taxon>Burkholderiales</taxon>
        <taxon>Comamonadaceae</taxon>
        <taxon>Melaminivora</taxon>
    </lineage>
</organism>
<evidence type="ECO:0000313" key="3">
    <source>
        <dbReference type="Proteomes" id="UP000237925"/>
    </source>
</evidence>
<feature type="region of interest" description="Disordered" evidence="1">
    <location>
        <begin position="24"/>
        <end position="115"/>
    </location>
</feature>
<feature type="compositionally biased region" description="Basic residues" evidence="1">
    <location>
        <begin position="103"/>
        <end position="115"/>
    </location>
</feature>
<accession>A0A2R3QFM0</accession>
<dbReference type="EMBL" id="CP027667">
    <property type="protein sequence ID" value="AVO50550.1"/>
    <property type="molecule type" value="Genomic_DNA"/>
</dbReference>
<feature type="compositionally biased region" description="Low complexity" evidence="1">
    <location>
        <begin position="57"/>
        <end position="70"/>
    </location>
</feature>
<proteinExistence type="predicted"/>
<evidence type="ECO:0000256" key="1">
    <source>
        <dbReference type="SAM" id="MobiDB-lite"/>
    </source>
</evidence>
<protein>
    <submittedName>
        <fullName evidence="2">Uncharacterized protein</fullName>
    </submittedName>
</protein>